<protein>
    <submittedName>
        <fullName evidence="1">Uncharacterized protein</fullName>
    </submittedName>
</protein>
<proteinExistence type="predicted"/>
<dbReference type="EMBL" id="JBHMEY010000018">
    <property type="protein sequence ID" value="MFB9096605.1"/>
    <property type="molecule type" value="Genomic_DNA"/>
</dbReference>
<name>A0ABV5GMJ9_9FLAO</name>
<accession>A0ABV5GMJ9</accession>
<keyword evidence="2" id="KW-1185">Reference proteome</keyword>
<reference evidence="1 2" key="1">
    <citation type="submission" date="2024-09" db="EMBL/GenBank/DDBJ databases">
        <authorList>
            <person name="Sun Q."/>
            <person name="Mori K."/>
        </authorList>
    </citation>
    <scope>NUCLEOTIDE SEQUENCE [LARGE SCALE GENOMIC DNA]</scope>
    <source>
        <strain evidence="1 2">CECT 7955</strain>
    </source>
</reference>
<sequence length="291" mass="32413">MALTNFSDVTGIFPETVFNTIIEEVMMQRPSIFNYASKDLIKNNNYCSPINVKPVLKTMGIDLCTEISKIPIPGSNNPNSGLDFCVQLKELKVDFNPTNTITLPPELGSLAIQQFALKGTVCAGLSCGKQLKFIGGLFDSVKSKEAITVPKKIRDRKLPIKNTGIKDIKDIKDFEISTGLNFNPFNQARLSCFCLNFFAKLTIVNENGFLKMKLLGIEIQDIRPLGLENSIECYLKHLLDDVVFPKVKLAIQDLSFNVQNYFTIGLTPTSAQVPYNPNVSNDKISVFFNIN</sequence>
<organism evidence="1 2">
    <name type="scientific">Flavobacterium jumunjinense</name>
    <dbReference type="NCBI Taxonomy" id="998845"/>
    <lineage>
        <taxon>Bacteria</taxon>
        <taxon>Pseudomonadati</taxon>
        <taxon>Bacteroidota</taxon>
        <taxon>Flavobacteriia</taxon>
        <taxon>Flavobacteriales</taxon>
        <taxon>Flavobacteriaceae</taxon>
        <taxon>Flavobacterium</taxon>
    </lineage>
</organism>
<dbReference type="Proteomes" id="UP001589607">
    <property type="component" value="Unassembled WGS sequence"/>
</dbReference>
<gene>
    <name evidence="1" type="ORF">ACFFVF_08775</name>
</gene>
<evidence type="ECO:0000313" key="1">
    <source>
        <dbReference type="EMBL" id="MFB9096605.1"/>
    </source>
</evidence>
<evidence type="ECO:0000313" key="2">
    <source>
        <dbReference type="Proteomes" id="UP001589607"/>
    </source>
</evidence>
<dbReference type="RefSeq" id="WP_236455792.1">
    <property type="nucleotide sequence ID" value="NZ_CBCSGE010000002.1"/>
</dbReference>
<comment type="caution">
    <text evidence="1">The sequence shown here is derived from an EMBL/GenBank/DDBJ whole genome shotgun (WGS) entry which is preliminary data.</text>
</comment>